<comment type="similarity">
    <text evidence="1">Belongs to the Gfo/Idh/MocA family.</text>
</comment>
<reference evidence="6" key="1">
    <citation type="journal article" date="2019" name="Int. J. Syst. Evol. Microbiol.">
        <title>The Global Catalogue of Microorganisms (GCM) 10K type strain sequencing project: providing services to taxonomists for standard genome sequencing and annotation.</title>
        <authorList>
            <consortium name="The Broad Institute Genomics Platform"/>
            <consortium name="The Broad Institute Genome Sequencing Center for Infectious Disease"/>
            <person name="Wu L."/>
            <person name="Ma J."/>
        </authorList>
    </citation>
    <scope>NUCLEOTIDE SEQUENCE [LARGE SCALE GENOMIC DNA]</scope>
    <source>
        <strain evidence="6">CECT 7706</strain>
    </source>
</reference>
<dbReference type="Pfam" id="PF22725">
    <property type="entry name" value="GFO_IDH_MocA_C3"/>
    <property type="match status" value="1"/>
</dbReference>
<feature type="domain" description="Gfo/Idh/MocA-like oxidoreductase N-terminal" evidence="3">
    <location>
        <begin position="16"/>
        <end position="134"/>
    </location>
</feature>
<dbReference type="EMBL" id="JAUFQS010000010">
    <property type="protein sequence ID" value="MDN3688553.1"/>
    <property type="molecule type" value="Genomic_DNA"/>
</dbReference>
<comment type="caution">
    <text evidence="5">The sequence shown here is derived from an EMBL/GenBank/DDBJ whole genome shotgun (WGS) entry which is preliminary data.</text>
</comment>
<dbReference type="Proteomes" id="UP001236663">
    <property type="component" value="Unassembled WGS sequence"/>
</dbReference>
<dbReference type="InterPro" id="IPR036291">
    <property type="entry name" value="NAD(P)-bd_dom_sf"/>
</dbReference>
<dbReference type="InterPro" id="IPR000683">
    <property type="entry name" value="Gfo/Idh/MocA-like_OxRdtase_N"/>
</dbReference>
<dbReference type="PANTHER" id="PTHR43708">
    <property type="entry name" value="CONSERVED EXPRESSED OXIDOREDUCTASE (EUROFUNG)"/>
    <property type="match status" value="1"/>
</dbReference>
<dbReference type="SUPFAM" id="SSF51735">
    <property type="entry name" value="NAD(P)-binding Rossmann-fold domains"/>
    <property type="match status" value="1"/>
</dbReference>
<dbReference type="InterPro" id="IPR051317">
    <property type="entry name" value="Gfo/Idh/MocA_oxidoreduct"/>
</dbReference>
<keyword evidence="2" id="KW-0560">Oxidoreductase</keyword>
<dbReference type="Gene3D" id="3.30.360.10">
    <property type="entry name" value="Dihydrodipicolinate Reductase, domain 2"/>
    <property type="match status" value="1"/>
</dbReference>
<dbReference type="InterPro" id="IPR055170">
    <property type="entry name" value="GFO_IDH_MocA-like_dom"/>
</dbReference>
<evidence type="ECO:0000259" key="3">
    <source>
        <dbReference type="Pfam" id="PF01408"/>
    </source>
</evidence>
<sequence length="355" mass="39702">MQLNQSPVIPENPLPIVIIGAGGIVRDAHLPAYAMAQFPVAGIYDLSPGKAKSLAETFGMVQGAFDSLDLLLRKAREVGAVFDLAVPADQILEMLPQLPDGSAVLIQKPMGENLKEAGEIRDLCRKKSLVAAINFQLRHAPFMLAAKDVIRQGLIGEVFDMEFKVCVYTPWELWEFLKNKPRLEILYHSIHYVDTVRDFFGDPAQVYANTIKHPNSTSLAATRSTIVLDYDRFRQARILTNHGHDYGSKHQESYLKIEGTEGAIKIQIGVSFDYPKGRPSKFEYYSKKAKEKGWQELPLTGDWFPQAFIGPMASLQNHLKNPSAAFPNAVEDAFQTMRLVEKLYESSEQSGLAFD</sequence>
<dbReference type="RefSeq" id="WP_163386763.1">
    <property type="nucleotide sequence ID" value="NZ_JAUFQS010000010.1"/>
</dbReference>
<evidence type="ECO:0000313" key="6">
    <source>
        <dbReference type="Proteomes" id="UP001236663"/>
    </source>
</evidence>
<name>A0ABT8C6X3_9BACT</name>
<protein>
    <submittedName>
        <fullName evidence="5">Gfo/Idh/MocA family oxidoreductase</fullName>
    </submittedName>
</protein>
<evidence type="ECO:0000256" key="2">
    <source>
        <dbReference type="ARBA" id="ARBA00023002"/>
    </source>
</evidence>
<proteinExistence type="inferred from homology"/>
<dbReference type="Pfam" id="PF01408">
    <property type="entry name" value="GFO_IDH_MocA"/>
    <property type="match status" value="1"/>
</dbReference>
<dbReference type="PANTHER" id="PTHR43708:SF5">
    <property type="entry name" value="CONSERVED EXPRESSED OXIDOREDUCTASE (EUROFUNG)-RELATED"/>
    <property type="match status" value="1"/>
</dbReference>
<organism evidence="5 6">
    <name type="scientific">Cyclobacterium jeungdonense</name>
    <dbReference type="NCBI Taxonomy" id="708087"/>
    <lineage>
        <taxon>Bacteria</taxon>
        <taxon>Pseudomonadati</taxon>
        <taxon>Bacteroidota</taxon>
        <taxon>Cytophagia</taxon>
        <taxon>Cytophagales</taxon>
        <taxon>Cyclobacteriaceae</taxon>
        <taxon>Cyclobacterium</taxon>
    </lineage>
</organism>
<dbReference type="Gene3D" id="3.40.50.720">
    <property type="entry name" value="NAD(P)-binding Rossmann-like Domain"/>
    <property type="match status" value="1"/>
</dbReference>
<feature type="domain" description="GFO/IDH/MocA-like oxidoreductase" evidence="4">
    <location>
        <begin position="144"/>
        <end position="264"/>
    </location>
</feature>
<gene>
    <name evidence="5" type="ORF">QWZ15_11985</name>
</gene>
<accession>A0ABT8C6X3</accession>
<evidence type="ECO:0000313" key="5">
    <source>
        <dbReference type="EMBL" id="MDN3688553.1"/>
    </source>
</evidence>
<evidence type="ECO:0000259" key="4">
    <source>
        <dbReference type="Pfam" id="PF22725"/>
    </source>
</evidence>
<evidence type="ECO:0000256" key="1">
    <source>
        <dbReference type="ARBA" id="ARBA00010928"/>
    </source>
</evidence>
<keyword evidence="6" id="KW-1185">Reference proteome</keyword>
<dbReference type="SUPFAM" id="SSF55347">
    <property type="entry name" value="Glyceraldehyde-3-phosphate dehydrogenase-like, C-terminal domain"/>
    <property type="match status" value="1"/>
</dbReference>